<evidence type="ECO:0000313" key="1">
    <source>
        <dbReference type="EMBL" id="EIM13734.1"/>
    </source>
</evidence>
<gene>
    <name evidence="1" type="ORF">PchlO6_2103</name>
</gene>
<dbReference type="EMBL" id="AHOT01000027">
    <property type="protein sequence ID" value="EIM13734.1"/>
    <property type="molecule type" value="Genomic_DNA"/>
</dbReference>
<comment type="caution">
    <text evidence="1">The sequence shown here is derived from an EMBL/GenBank/DDBJ whole genome shotgun (WGS) entry which is preliminary data.</text>
</comment>
<accession>A0AB33WKY6</accession>
<sequence>MGADMTPHEFIEKNVHDELRKLKFKESICFTVSRDAVDYYRQRSMFSKSVVLDVLAWSKKRAKEMSR</sequence>
<dbReference type="Proteomes" id="UP000003790">
    <property type="component" value="Chromosome"/>
</dbReference>
<dbReference type="AlphaFoldDB" id="A0AB33WKY6"/>
<protein>
    <submittedName>
        <fullName evidence="1">Uncharacterized protein</fullName>
    </submittedName>
</protein>
<proteinExistence type="predicted"/>
<organism evidence="1 2">
    <name type="scientific">Pseudomonas chlororaphis O6</name>
    <dbReference type="NCBI Taxonomy" id="1037915"/>
    <lineage>
        <taxon>Bacteria</taxon>
        <taxon>Pseudomonadati</taxon>
        <taxon>Pseudomonadota</taxon>
        <taxon>Gammaproteobacteria</taxon>
        <taxon>Pseudomonadales</taxon>
        <taxon>Pseudomonadaceae</taxon>
        <taxon>Pseudomonas</taxon>
    </lineage>
</organism>
<reference evidence="1 2" key="1">
    <citation type="journal article" date="2012" name="PLoS Genet.">
        <title>Comparative Genomics of Plant-Associated Pseudomonas spp.: Insights into Diversity and Inheritance of Traits Involved in Multitrophic Interactions.</title>
        <authorList>
            <person name="Loper J.E."/>
            <person name="Hassan K.A."/>
            <person name="Mavrodi D.V."/>
            <person name="Davis E.W.II."/>
            <person name="Lim C.K."/>
            <person name="Shaffer B.T."/>
            <person name="Elbourne L.D."/>
            <person name="Stockwell V.O."/>
            <person name="Hartney S.L."/>
            <person name="Breakwell K."/>
            <person name="Henkels M.D."/>
            <person name="Tetu S.G."/>
            <person name="Rangel L.I."/>
            <person name="Kidarsa T.A."/>
            <person name="Wilson N.L."/>
            <person name="van de Mortel J.E."/>
            <person name="Song C."/>
            <person name="Blumhagen R."/>
            <person name="Radune D."/>
            <person name="Hostetler J.B."/>
            <person name="Brinkac L.M."/>
            <person name="Durkin A.S."/>
            <person name="Kluepfel D.A."/>
            <person name="Wechter W.P."/>
            <person name="Anderson A.J."/>
            <person name="Kim Y.C."/>
            <person name="Pierson L.S.III."/>
            <person name="Pierson E.A."/>
            <person name="Lindow S.E."/>
            <person name="Kobayashi D.Y."/>
            <person name="Raaijmakers J.M."/>
            <person name="Weller D.M."/>
            <person name="Thomashow L.S."/>
            <person name="Allen A.E."/>
            <person name="Paulsen I.T."/>
        </authorList>
    </citation>
    <scope>NUCLEOTIDE SEQUENCE [LARGE SCALE GENOMIC DNA]</scope>
    <source>
        <strain evidence="1 2">O6</strain>
    </source>
</reference>
<evidence type="ECO:0000313" key="2">
    <source>
        <dbReference type="Proteomes" id="UP000003790"/>
    </source>
</evidence>
<name>A0AB33WKY6_9PSED</name>